<evidence type="ECO:0000256" key="6">
    <source>
        <dbReference type="ARBA" id="ARBA00022989"/>
    </source>
</evidence>
<dbReference type="OrthoDB" id="6608471at2759"/>
<evidence type="ECO:0000256" key="3">
    <source>
        <dbReference type="ARBA" id="ARBA00022448"/>
    </source>
</evidence>
<evidence type="ECO:0000256" key="5">
    <source>
        <dbReference type="ARBA" id="ARBA00022970"/>
    </source>
</evidence>
<dbReference type="PANTHER" id="PTHR11153:SF6">
    <property type="entry name" value="SIDEROFLEXIN-5"/>
    <property type="match status" value="1"/>
</dbReference>
<evidence type="ECO:0000256" key="1">
    <source>
        <dbReference type="ARBA" id="ARBA00004225"/>
    </source>
</evidence>
<evidence type="ECO:0000256" key="4">
    <source>
        <dbReference type="ARBA" id="ARBA00022692"/>
    </source>
</evidence>
<evidence type="ECO:0000256" key="2">
    <source>
        <dbReference type="ARBA" id="ARBA00005974"/>
    </source>
</evidence>
<organism evidence="10 11">
    <name type="scientific">Wallemia hederae</name>
    <dbReference type="NCBI Taxonomy" id="1540922"/>
    <lineage>
        <taxon>Eukaryota</taxon>
        <taxon>Fungi</taxon>
        <taxon>Dikarya</taxon>
        <taxon>Basidiomycota</taxon>
        <taxon>Wallemiomycotina</taxon>
        <taxon>Wallemiomycetes</taxon>
        <taxon>Wallemiales</taxon>
        <taxon>Wallemiaceae</taxon>
        <taxon>Wallemia</taxon>
    </lineage>
</organism>
<name>A0A4T0FFP0_9BASI</name>
<comment type="similarity">
    <text evidence="2">Belongs to the sideroflexin family.</text>
</comment>
<evidence type="ECO:0000256" key="8">
    <source>
        <dbReference type="ARBA" id="ARBA00023136"/>
    </source>
</evidence>
<dbReference type="GO" id="GO:0006865">
    <property type="term" value="P:amino acid transport"/>
    <property type="evidence" value="ECO:0007669"/>
    <property type="project" value="UniProtKB-KW"/>
</dbReference>
<sequence>MKNFDDTVNIAQPKYDQSTYIGRVRHFIAAVSPLTLLASSERLQEAHKEVLSVQDRIKKSPDGVFVSPEDAQKYWKNKQHTGEPIVLPFRMSAFMPTNLIIIGGMLAPNPSLGSVIFWQWMNQSLNVCVNSANANKSTPLSTKELGLSYLAATASSVGIAVSLTKGVPKLNVSASTKASLGRMVPFASVVTAGCVNIAAMRYKEMRDGIAVTTSEADGKPIPEDEKRTLDASSRVAGTVAVAQTAASRVFTNIPTLIFVPLIQAALTKKGAFSGKRGPLIERVVSLGLAGTSMIVFLPPAIAVFPQKATLSAETVFGKDAPIDEKGRRITRVEFNRGL</sequence>
<accession>A0A4T0FFP0</accession>
<comment type="subcellular location">
    <subcellularLocation>
        <location evidence="1">Mitochondrion membrane</location>
        <topology evidence="1">Multi-pass membrane protein</topology>
    </subcellularLocation>
</comment>
<gene>
    <name evidence="10" type="ORF">E3P99_03775</name>
</gene>
<keyword evidence="8 9" id="KW-0472">Membrane</keyword>
<dbReference type="Proteomes" id="UP000310189">
    <property type="component" value="Unassembled WGS sequence"/>
</dbReference>
<evidence type="ECO:0008006" key="12">
    <source>
        <dbReference type="Google" id="ProtNLM"/>
    </source>
</evidence>
<feature type="transmembrane region" description="Helical" evidence="9">
    <location>
        <begin position="283"/>
        <end position="304"/>
    </location>
</feature>
<keyword evidence="3" id="KW-0813">Transport</keyword>
<comment type="caution">
    <text evidence="10">The sequence shown here is derived from an EMBL/GenBank/DDBJ whole genome shotgun (WGS) entry which is preliminary data.</text>
</comment>
<dbReference type="AlphaFoldDB" id="A0A4T0FFP0"/>
<proteinExistence type="inferred from homology"/>
<evidence type="ECO:0000313" key="11">
    <source>
        <dbReference type="Proteomes" id="UP000310189"/>
    </source>
</evidence>
<keyword evidence="5" id="KW-0029">Amino-acid transport</keyword>
<dbReference type="Pfam" id="PF03820">
    <property type="entry name" value="SFXNs"/>
    <property type="match status" value="1"/>
</dbReference>
<dbReference type="InterPro" id="IPR004686">
    <property type="entry name" value="Mtc"/>
</dbReference>
<protein>
    <recommendedName>
        <fullName evidence="12">Sidoreflexin</fullName>
    </recommendedName>
</protein>
<evidence type="ECO:0000256" key="9">
    <source>
        <dbReference type="SAM" id="Phobius"/>
    </source>
</evidence>
<keyword evidence="7" id="KW-0496">Mitochondrion</keyword>
<dbReference type="GO" id="GO:0015075">
    <property type="term" value="F:monoatomic ion transmembrane transporter activity"/>
    <property type="evidence" value="ECO:0007669"/>
    <property type="project" value="InterPro"/>
</dbReference>
<keyword evidence="11" id="KW-1185">Reference proteome</keyword>
<evidence type="ECO:0000313" key="10">
    <source>
        <dbReference type="EMBL" id="TIA86125.1"/>
    </source>
</evidence>
<dbReference type="PANTHER" id="PTHR11153">
    <property type="entry name" value="SIDEROFLEXIN"/>
    <property type="match status" value="1"/>
</dbReference>
<dbReference type="GO" id="GO:0005743">
    <property type="term" value="C:mitochondrial inner membrane"/>
    <property type="evidence" value="ECO:0007669"/>
    <property type="project" value="TreeGrafter"/>
</dbReference>
<evidence type="ECO:0000256" key="7">
    <source>
        <dbReference type="ARBA" id="ARBA00023128"/>
    </source>
</evidence>
<feature type="transmembrane region" description="Helical" evidence="9">
    <location>
        <begin position="183"/>
        <end position="200"/>
    </location>
</feature>
<dbReference type="GO" id="GO:1990542">
    <property type="term" value="P:mitochondrial transmembrane transport"/>
    <property type="evidence" value="ECO:0007669"/>
    <property type="project" value="TreeGrafter"/>
</dbReference>
<keyword evidence="6 9" id="KW-1133">Transmembrane helix</keyword>
<dbReference type="EMBL" id="SPNW01000088">
    <property type="protein sequence ID" value="TIA86125.1"/>
    <property type="molecule type" value="Genomic_DNA"/>
</dbReference>
<reference evidence="10 11" key="1">
    <citation type="submission" date="2019-03" db="EMBL/GenBank/DDBJ databases">
        <title>Sequencing 23 genomes of Wallemia ichthyophaga.</title>
        <authorList>
            <person name="Gostincar C."/>
        </authorList>
    </citation>
    <scope>NUCLEOTIDE SEQUENCE [LARGE SCALE GENOMIC DNA]</scope>
    <source>
        <strain evidence="10 11">EXF-5753</strain>
    </source>
</reference>
<keyword evidence="4 9" id="KW-0812">Transmembrane</keyword>